<keyword evidence="1" id="KW-0472">Membrane</keyword>
<evidence type="ECO:0000313" key="3">
    <source>
        <dbReference type="Proteomes" id="UP000295578"/>
    </source>
</evidence>
<name>A0A4R5BLM7_9ACTN</name>
<organism evidence="2 3">
    <name type="scientific">Actinomadura darangshiensis</name>
    <dbReference type="NCBI Taxonomy" id="705336"/>
    <lineage>
        <taxon>Bacteria</taxon>
        <taxon>Bacillati</taxon>
        <taxon>Actinomycetota</taxon>
        <taxon>Actinomycetes</taxon>
        <taxon>Streptosporangiales</taxon>
        <taxon>Thermomonosporaceae</taxon>
        <taxon>Actinomadura</taxon>
    </lineage>
</organism>
<proteinExistence type="predicted"/>
<dbReference type="AlphaFoldDB" id="A0A4R5BLM7"/>
<keyword evidence="1" id="KW-1133">Transmembrane helix</keyword>
<feature type="transmembrane region" description="Helical" evidence="1">
    <location>
        <begin position="99"/>
        <end position="121"/>
    </location>
</feature>
<reference evidence="2 3" key="1">
    <citation type="submission" date="2019-03" db="EMBL/GenBank/DDBJ databases">
        <title>Draft genome sequences of novel Actinobacteria.</title>
        <authorList>
            <person name="Sahin N."/>
            <person name="Ay H."/>
            <person name="Saygin H."/>
        </authorList>
    </citation>
    <scope>NUCLEOTIDE SEQUENCE [LARGE SCALE GENOMIC DNA]</scope>
    <source>
        <strain evidence="2 3">DSM 45941</strain>
    </source>
</reference>
<dbReference type="Proteomes" id="UP000295578">
    <property type="component" value="Unassembled WGS sequence"/>
</dbReference>
<protein>
    <recommendedName>
        <fullName evidence="4">DUF1453 domain-containing protein</fullName>
    </recommendedName>
</protein>
<dbReference type="EMBL" id="SMKY01000042">
    <property type="protein sequence ID" value="TDD84774.1"/>
    <property type="molecule type" value="Genomic_DNA"/>
</dbReference>
<dbReference type="RefSeq" id="WP_132197139.1">
    <property type="nucleotide sequence ID" value="NZ_SMKY01000042.1"/>
</dbReference>
<dbReference type="OrthoDB" id="3477305at2"/>
<evidence type="ECO:0008006" key="4">
    <source>
        <dbReference type="Google" id="ProtNLM"/>
    </source>
</evidence>
<sequence>MSLLANVLLAVVVLALVMYEQLRARPLGGRRAYTVPLVLAVVGIAQGGLVDDAHPALSIALLAGEAVAAVAVGVLRAVTVRLWRGNDGALWRRGTPWTLGAWLLTLAVRVAFIGAGDAAGIEPATGTVLLFLSVTLLVQNLIVGLRARRLGGSGPVSVVP</sequence>
<gene>
    <name evidence="2" type="ORF">E1293_12420</name>
</gene>
<accession>A0A4R5BLM7</accession>
<feature type="transmembrane region" description="Helical" evidence="1">
    <location>
        <begin position="6"/>
        <end position="22"/>
    </location>
</feature>
<keyword evidence="1" id="KW-0812">Transmembrane</keyword>
<feature type="transmembrane region" description="Helical" evidence="1">
    <location>
        <begin position="127"/>
        <end position="145"/>
    </location>
</feature>
<feature type="transmembrane region" description="Helical" evidence="1">
    <location>
        <begin position="56"/>
        <end position="78"/>
    </location>
</feature>
<comment type="caution">
    <text evidence="2">The sequence shown here is derived from an EMBL/GenBank/DDBJ whole genome shotgun (WGS) entry which is preliminary data.</text>
</comment>
<keyword evidence="3" id="KW-1185">Reference proteome</keyword>
<evidence type="ECO:0000256" key="1">
    <source>
        <dbReference type="SAM" id="Phobius"/>
    </source>
</evidence>
<evidence type="ECO:0000313" key="2">
    <source>
        <dbReference type="EMBL" id="TDD84774.1"/>
    </source>
</evidence>